<dbReference type="STRING" id="9646.ENSAMEP00000002146"/>
<reference evidence="10" key="3">
    <citation type="submission" date="2025-09" db="UniProtKB">
        <authorList>
            <consortium name="Ensembl"/>
        </authorList>
    </citation>
    <scope>IDENTIFICATION</scope>
</reference>
<dbReference type="Proteomes" id="UP000008912">
    <property type="component" value="Unassembled WGS sequence"/>
</dbReference>
<dbReference type="HOGENOM" id="CLU_065720_0_0_1"/>
<accession>G1L5I5</accession>
<dbReference type="GO" id="GO:0008380">
    <property type="term" value="P:RNA splicing"/>
    <property type="evidence" value="ECO:0007669"/>
    <property type="project" value="UniProtKB-KW"/>
</dbReference>
<gene>
    <name evidence="10" type="primary">RBM48</name>
</gene>
<dbReference type="KEGG" id="aml:100465210"/>
<dbReference type="InterPro" id="IPR039599">
    <property type="entry name" value="RBM48"/>
</dbReference>
<organism evidence="10 11">
    <name type="scientific">Ailuropoda melanoleuca</name>
    <name type="common">Giant panda</name>
    <dbReference type="NCBI Taxonomy" id="9646"/>
    <lineage>
        <taxon>Eukaryota</taxon>
        <taxon>Metazoa</taxon>
        <taxon>Chordata</taxon>
        <taxon>Craniata</taxon>
        <taxon>Vertebrata</taxon>
        <taxon>Euteleostomi</taxon>
        <taxon>Mammalia</taxon>
        <taxon>Eutheria</taxon>
        <taxon>Laurasiatheria</taxon>
        <taxon>Carnivora</taxon>
        <taxon>Caniformia</taxon>
        <taxon>Ursidae</taxon>
        <taxon>Ailuropoda</taxon>
    </lineage>
</organism>
<dbReference type="FunFam" id="3.30.70.330:FF:000424">
    <property type="entry name" value="RNA-binding protein 48 isoform X4"/>
    <property type="match status" value="1"/>
</dbReference>
<dbReference type="OrthoDB" id="78358at2759"/>
<evidence type="ECO:0000313" key="11">
    <source>
        <dbReference type="Proteomes" id="UP000008912"/>
    </source>
</evidence>
<dbReference type="GO" id="GO:0006397">
    <property type="term" value="P:mRNA processing"/>
    <property type="evidence" value="ECO:0007669"/>
    <property type="project" value="UniProtKB-KW"/>
</dbReference>
<evidence type="ECO:0000256" key="8">
    <source>
        <dbReference type="ARBA" id="ARBA00035022"/>
    </source>
</evidence>
<dbReference type="AlphaFoldDB" id="G1L5I5"/>
<dbReference type="RefSeq" id="XP_002930905.2">
    <property type="nucleotide sequence ID" value="XM_002930859.4"/>
</dbReference>
<comment type="similarity">
    <text evidence="1">Belongs to the RBM48 family.</text>
</comment>
<evidence type="ECO:0000256" key="7">
    <source>
        <dbReference type="ARBA" id="ARBA00035004"/>
    </source>
</evidence>
<keyword evidence="6" id="KW-0508">mRNA splicing</keyword>
<feature type="region of interest" description="Disordered" evidence="9">
    <location>
        <begin position="338"/>
        <end position="366"/>
    </location>
</feature>
<dbReference type="GO" id="GO:0005654">
    <property type="term" value="C:nucleoplasm"/>
    <property type="evidence" value="ECO:0007669"/>
    <property type="project" value="Ensembl"/>
</dbReference>
<dbReference type="CDD" id="cd12442">
    <property type="entry name" value="RRM_RBM48"/>
    <property type="match status" value="1"/>
</dbReference>
<dbReference type="eggNOG" id="ENOG502QSNB">
    <property type="taxonomic scope" value="Eukaryota"/>
</dbReference>
<dbReference type="GO" id="GO:0005681">
    <property type="term" value="C:spliceosomal complex"/>
    <property type="evidence" value="ECO:0007669"/>
    <property type="project" value="UniProtKB-KW"/>
</dbReference>
<proteinExistence type="inferred from homology"/>
<dbReference type="GeneID" id="100465210"/>
<protein>
    <recommendedName>
        <fullName evidence="2">RNA-binding protein 48</fullName>
    </recommendedName>
</protein>
<dbReference type="GeneTree" id="ENSGT00390000004541"/>
<dbReference type="PANTHER" id="PTHR20957">
    <property type="entry name" value="RNA-BINDING PROTEIN 48"/>
    <property type="match status" value="1"/>
</dbReference>
<dbReference type="PANTHER" id="PTHR20957:SF0">
    <property type="entry name" value="RNA-BINDING PROTEIN 48"/>
    <property type="match status" value="1"/>
</dbReference>
<evidence type="ECO:0000256" key="1">
    <source>
        <dbReference type="ARBA" id="ARBA00006938"/>
    </source>
</evidence>
<dbReference type="InParanoid" id="G1L5I5"/>
<evidence type="ECO:0000313" key="10">
    <source>
        <dbReference type="Ensembl" id="ENSAMEP00000002146.2"/>
    </source>
</evidence>
<dbReference type="CTD" id="84060"/>
<feature type="compositionally biased region" description="Basic and acidic residues" evidence="9">
    <location>
        <begin position="347"/>
        <end position="356"/>
    </location>
</feature>
<name>G1L5I5_AILME</name>
<dbReference type="InterPro" id="IPR035979">
    <property type="entry name" value="RBD_domain_sf"/>
</dbReference>
<sequence>MASSGGQLGGVFDHHVQRAVCDTRAKYREGRRPRAVRVYTINLESRYLLIQGVPAVGAMKELVERFALYGAIEQYNALDEYPAEDFTEVYLIKFMNLQSARTAKRKMDEQSFFGGLLHVCYAPEFETVEETRKKLQERKAYIARTTKNKDHYMTKKKLVTELKDTKDFRQDFHSGTSGFRAATRNTSGNSDPCLPYSCELPLCYFSSKCACSSGEHTDGALNFSQHSRNHAETAGHCMHNDSSQKIQMKPLKHSLACPGAQKTVTSSEAVDRFMPRTTQLQERKRRREDDRKIGTFLETGTSSNEVMIGPLLPDIPKVDMHDDSLNTTADLIRNKLQGVISSVPKPPEGKLEDARTSRPLKQRRRI</sequence>
<evidence type="ECO:0000256" key="3">
    <source>
        <dbReference type="ARBA" id="ARBA00022664"/>
    </source>
</evidence>
<dbReference type="GO" id="GO:0003723">
    <property type="term" value="F:RNA binding"/>
    <property type="evidence" value="ECO:0007669"/>
    <property type="project" value="UniProtKB-KW"/>
</dbReference>
<keyword evidence="11" id="KW-1185">Reference proteome</keyword>
<keyword evidence="4" id="KW-0747">Spliceosome</keyword>
<evidence type="ECO:0000256" key="5">
    <source>
        <dbReference type="ARBA" id="ARBA00022884"/>
    </source>
</evidence>
<comment type="function">
    <text evidence="7">As a component of the minor spliceosome, involved in the splicing of U12-type introns in pre-mRNAs.</text>
</comment>
<evidence type="ECO:0000256" key="6">
    <source>
        <dbReference type="ARBA" id="ARBA00023187"/>
    </source>
</evidence>
<evidence type="ECO:0000256" key="2">
    <source>
        <dbReference type="ARBA" id="ARBA00015189"/>
    </source>
</evidence>
<keyword evidence="5" id="KW-0694">RNA-binding</keyword>
<dbReference type="Ensembl" id="ENSAMET00000002237.2">
    <property type="protein sequence ID" value="ENSAMEP00000002146.2"/>
    <property type="gene ID" value="ENSAMEG00000002033.2"/>
</dbReference>
<evidence type="ECO:0000256" key="9">
    <source>
        <dbReference type="SAM" id="MobiDB-lite"/>
    </source>
</evidence>
<dbReference type="SUPFAM" id="SSF54928">
    <property type="entry name" value="RNA-binding domain, RBD"/>
    <property type="match status" value="1"/>
</dbReference>
<reference evidence="10 11" key="1">
    <citation type="journal article" date="2010" name="Nature">
        <title>The sequence and de novo assembly of the giant panda genome.</title>
        <authorList>
            <person name="Li R."/>
            <person name="Fan W."/>
            <person name="Tian G."/>
            <person name="Zhu H."/>
            <person name="He L."/>
            <person name="Cai J."/>
            <person name="Huang Q."/>
            <person name="Cai Q."/>
            <person name="Li B."/>
            <person name="Bai Y."/>
            <person name="Zhang Z."/>
            <person name="Zhang Y."/>
            <person name="Wang W."/>
            <person name="Li J."/>
            <person name="Wei F."/>
            <person name="Li H."/>
            <person name="Jian M."/>
            <person name="Li J."/>
            <person name="Zhang Z."/>
            <person name="Nielsen R."/>
            <person name="Li D."/>
            <person name="Gu W."/>
            <person name="Yang Z."/>
            <person name="Xuan Z."/>
            <person name="Ryder O.A."/>
            <person name="Leung F.C."/>
            <person name="Zhou Y."/>
            <person name="Cao J."/>
            <person name="Sun X."/>
            <person name="Fu Y."/>
            <person name="Fang X."/>
            <person name="Guo X."/>
            <person name="Wang B."/>
            <person name="Hou R."/>
            <person name="Shen F."/>
            <person name="Mu B."/>
            <person name="Ni P."/>
            <person name="Lin R."/>
            <person name="Qian W."/>
            <person name="Wang G."/>
            <person name="Yu C."/>
            <person name="Nie W."/>
            <person name="Wang J."/>
            <person name="Wu Z."/>
            <person name="Liang H."/>
            <person name="Min J."/>
            <person name="Wu Q."/>
            <person name="Cheng S."/>
            <person name="Ruan J."/>
            <person name="Wang M."/>
            <person name="Shi Z."/>
            <person name="Wen M."/>
            <person name="Liu B."/>
            <person name="Ren X."/>
            <person name="Zheng H."/>
            <person name="Dong D."/>
            <person name="Cook K."/>
            <person name="Shan G."/>
            <person name="Zhang H."/>
            <person name="Kosiol C."/>
            <person name="Xie X."/>
            <person name="Lu Z."/>
            <person name="Zheng H."/>
            <person name="Li Y."/>
            <person name="Steiner C.C."/>
            <person name="Lam T.T."/>
            <person name="Lin S."/>
            <person name="Zhang Q."/>
            <person name="Li G."/>
            <person name="Tian J."/>
            <person name="Gong T."/>
            <person name="Liu H."/>
            <person name="Zhang D."/>
            <person name="Fang L."/>
            <person name="Ye C."/>
            <person name="Zhang J."/>
            <person name="Hu W."/>
            <person name="Xu A."/>
            <person name="Ren Y."/>
            <person name="Zhang G."/>
            <person name="Bruford M.W."/>
            <person name="Li Q."/>
            <person name="Ma L."/>
            <person name="Guo Y."/>
            <person name="An N."/>
            <person name="Hu Y."/>
            <person name="Zheng Y."/>
            <person name="Shi Y."/>
            <person name="Li Z."/>
            <person name="Liu Q."/>
            <person name="Chen Y."/>
            <person name="Zhao J."/>
            <person name="Qu N."/>
            <person name="Zhao S."/>
            <person name="Tian F."/>
            <person name="Wang X."/>
            <person name="Wang H."/>
            <person name="Xu L."/>
            <person name="Liu X."/>
            <person name="Vinar T."/>
            <person name="Wang Y."/>
            <person name="Lam T.W."/>
            <person name="Yiu S.M."/>
            <person name="Liu S."/>
            <person name="Zhang H."/>
            <person name="Li D."/>
            <person name="Huang Y."/>
            <person name="Wang X."/>
            <person name="Yang G."/>
            <person name="Jiang Z."/>
            <person name="Wang J."/>
            <person name="Qin N."/>
            <person name="Li L."/>
            <person name="Li J."/>
            <person name="Bolund L."/>
            <person name="Kristiansen K."/>
            <person name="Wong G.K."/>
            <person name="Olson M."/>
            <person name="Zhang X."/>
            <person name="Li S."/>
            <person name="Yang H."/>
            <person name="Wang J."/>
            <person name="Wang J."/>
        </authorList>
    </citation>
    <scope>NUCLEOTIDE SEQUENCE [LARGE SCALE GENOMIC DNA]</scope>
</reference>
<dbReference type="InterPro" id="IPR034264">
    <property type="entry name" value="RBM48_RRM"/>
</dbReference>
<comment type="subunit">
    <text evidence="8">Component of the minor spliceosome. Within this complex, interacts with ARMC7 and PRPF8/PRP8.</text>
</comment>
<reference evidence="10" key="2">
    <citation type="submission" date="2025-08" db="UniProtKB">
        <authorList>
            <consortium name="Ensembl"/>
        </authorList>
    </citation>
    <scope>IDENTIFICATION</scope>
</reference>
<evidence type="ECO:0000256" key="4">
    <source>
        <dbReference type="ARBA" id="ARBA00022728"/>
    </source>
</evidence>
<keyword evidence="3" id="KW-0507">mRNA processing</keyword>